<gene>
    <name evidence="6" type="ORF">BO72DRAFT_478506</name>
</gene>
<feature type="transmembrane region" description="Helical" evidence="5">
    <location>
        <begin position="20"/>
        <end position="38"/>
    </location>
</feature>
<dbReference type="EMBL" id="KZ824653">
    <property type="protein sequence ID" value="RAK75962.1"/>
    <property type="molecule type" value="Genomic_DNA"/>
</dbReference>
<reference evidence="6 7" key="1">
    <citation type="submission" date="2018-02" db="EMBL/GenBank/DDBJ databases">
        <title>The genomes of Aspergillus section Nigri reveals drivers in fungal speciation.</title>
        <authorList>
            <consortium name="DOE Joint Genome Institute"/>
            <person name="Vesth T.C."/>
            <person name="Nybo J."/>
            <person name="Theobald S."/>
            <person name="Brandl J."/>
            <person name="Frisvad J.C."/>
            <person name="Nielsen K.F."/>
            <person name="Lyhne E.K."/>
            <person name="Kogle M.E."/>
            <person name="Kuo A."/>
            <person name="Riley R."/>
            <person name="Clum A."/>
            <person name="Nolan M."/>
            <person name="Lipzen A."/>
            <person name="Salamov A."/>
            <person name="Henrissat B."/>
            <person name="Wiebenga A."/>
            <person name="De vries R.P."/>
            <person name="Grigoriev I.V."/>
            <person name="Mortensen U.H."/>
            <person name="Andersen M.R."/>
            <person name="Baker S.E."/>
        </authorList>
    </citation>
    <scope>NUCLEOTIDE SEQUENCE [LARGE SCALE GENOMIC DNA]</scope>
    <source>
        <strain evidence="6 7">CBS 313.89</strain>
    </source>
</reference>
<keyword evidence="4 5" id="KW-0472">Membrane</keyword>
<name>A0A8G1VX77_9EURO</name>
<sequence>MLAARSESTFVLYEYDPSLPAAVIFAVLFFLTTAVHLFQRVQTHAKYFNPFIVGGIFQIIGYIARAAAHFHQTSTTLYAIQTLLLLLAPTLYAASIYMVLARIITFVNAADLSIIPVKWLTKVFVSGDVLSFLLQAAGGGIMSGGSASGMKIGQWVIVGGLCVQLIFFGAFLLASLTFHRRIASHPTAQSDKATDRGSGSCWPRDWRGLLFACYLVSGLILVRSVYRLIEFAQGNSGYVISHEAFLYVLDATMMFLVMVVMNLFHPSVVLQSEVRHHRVGSEEVGLQLERRGSPASV</sequence>
<feature type="transmembrane region" description="Helical" evidence="5">
    <location>
        <begin position="119"/>
        <end position="142"/>
    </location>
</feature>
<comment type="subcellular location">
    <subcellularLocation>
        <location evidence="1">Membrane</location>
        <topology evidence="1">Multi-pass membrane protein</topology>
    </subcellularLocation>
</comment>
<organism evidence="6 7">
    <name type="scientific">Aspergillus fijiensis CBS 313.89</name>
    <dbReference type="NCBI Taxonomy" id="1448319"/>
    <lineage>
        <taxon>Eukaryota</taxon>
        <taxon>Fungi</taxon>
        <taxon>Dikarya</taxon>
        <taxon>Ascomycota</taxon>
        <taxon>Pezizomycotina</taxon>
        <taxon>Eurotiomycetes</taxon>
        <taxon>Eurotiomycetidae</taxon>
        <taxon>Eurotiales</taxon>
        <taxon>Aspergillaceae</taxon>
        <taxon>Aspergillus</taxon>
    </lineage>
</organism>
<evidence type="ECO:0000256" key="3">
    <source>
        <dbReference type="ARBA" id="ARBA00022989"/>
    </source>
</evidence>
<dbReference type="PANTHER" id="PTHR31465:SF1">
    <property type="entry name" value="PROTEIN RTA1-RELATED"/>
    <property type="match status" value="1"/>
</dbReference>
<dbReference type="GO" id="GO:0016020">
    <property type="term" value="C:membrane"/>
    <property type="evidence" value="ECO:0007669"/>
    <property type="project" value="UniProtKB-SubCell"/>
</dbReference>
<keyword evidence="7" id="KW-1185">Reference proteome</keyword>
<evidence type="ECO:0000256" key="5">
    <source>
        <dbReference type="SAM" id="Phobius"/>
    </source>
</evidence>
<feature type="transmembrane region" description="Helical" evidence="5">
    <location>
        <begin position="83"/>
        <end position="107"/>
    </location>
</feature>
<dbReference type="InterPro" id="IPR007568">
    <property type="entry name" value="RTA1"/>
</dbReference>
<dbReference type="AlphaFoldDB" id="A0A8G1VX77"/>
<dbReference type="OrthoDB" id="3358017at2759"/>
<dbReference type="VEuPathDB" id="FungiDB:BO72DRAFT_478506"/>
<proteinExistence type="predicted"/>
<dbReference type="PANTHER" id="PTHR31465">
    <property type="entry name" value="PROTEIN RTA1-RELATED"/>
    <property type="match status" value="1"/>
</dbReference>
<dbReference type="GeneID" id="63864846"/>
<evidence type="ECO:0000256" key="1">
    <source>
        <dbReference type="ARBA" id="ARBA00004141"/>
    </source>
</evidence>
<accession>A0A8G1VX77</accession>
<evidence type="ECO:0000313" key="7">
    <source>
        <dbReference type="Proteomes" id="UP000249789"/>
    </source>
</evidence>
<evidence type="ECO:0000256" key="4">
    <source>
        <dbReference type="ARBA" id="ARBA00023136"/>
    </source>
</evidence>
<evidence type="ECO:0000313" key="6">
    <source>
        <dbReference type="EMBL" id="RAK75962.1"/>
    </source>
</evidence>
<feature type="transmembrane region" description="Helical" evidence="5">
    <location>
        <begin position="50"/>
        <end position="71"/>
    </location>
</feature>
<evidence type="ECO:0000256" key="2">
    <source>
        <dbReference type="ARBA" id="ARBA00022692"/>
    </source>
</evidence>
<feature type="transmembrane region" description="Helical" evidence="5">
    <location>
        <begin position="209"/>
        <end position="229"/>
    </location>
</feature>
<dbReference type="Pfam" id="PF04479">
    <property type="entry name" value="RTA1"/>
    <property type="match status" value="1"/>
</dbReference>
<protein>
    <submittedName>
        <fullName evidence="6">RTA1-domain-containing protein</fullName>
    </submittedName>
</protein>
<feature type="transmembrane region" description="Helical" evidence="5">
    <location>
        <begin position="244"/>
        <end position="264"/>
    </location>
</feature>
<dbReference type="Proteomes" id="UP000249789">
    <property type="component" value="Unassembled WGS sequence"/>
</dbReference>
<keyword evidence="3 5" id="KW-1133">Transmembrane helix</keyword>
<feature type="transmembrane region" description="Helical" evidence="5">
    <location>
        <begin position="154"/>
        <end position="174"/>
    </location>
</feature>
<keyword evidence="2 5" id="KW-0812">Transmembrane</keyword>
<dbReference type="RefSeq" id="XP_040799972.1">
    <property type="nucleotide sequence ID" value="XM_040947513.1"/>
</dbReference>